<feature type="region of interest" description="Disordered" evidence="1">
    <location>
        <begin position="61"/>
        <end position="103"/>
    </location>
</feature>
<organism evidence="3 4">
    <name type="scientific">Dysosmobacter segnis</name>
    <dbReference type="NCBI Taxonomy" id="2763042"/>
    <lineage>
        <taxon>Bacteria</taxon>
        <taxon>Bacillati</taxon>
        <taxon>Bacillota</taxon>
        <taxon>Clostridia</taxon>
        <taxon>Eubacteriales</taxon>
        <taxon>Oscillospiraceae</taxon>
        <taxon>Dysosmobacter</taxon>
    </lineage>
</organism>
<feature type="compositionally biased region" description="Polar residues" evidence="1">
    <location>
        <begin position="88"/>
        <end position="103"/>
    </location>
</feature>
<gene>
    <name evidence="3" type="ORF">H8Z83_11255</name>
</gene>
<keyword evidence="2" id="KW-0812">Transmembrane</keyword>
<reference evidence="3" key="1">
    <citation type="submission" date="2020-08" db="EMBL/GenBank/DDBJ databases">
        <title>Genome public.</title>
        <authorList>
            <person name="Liu C."/>
            <person name="Sun Q."/>
        </authorList>
    </citation>
    <scope>NUCLEOTIDE SEQUENCE</scope>
    <source>
        <strain evidence="3">BX15</strain>
    </source>
</reference>
<accession>A0A923S861</accession>
<dbReference type="InterPro" id="IPR036283">
    <property type="entry name" value="NOB1_Zf-like_sf"/>
</dbReference>
<dbReference type="Proteomes" id="UP000620327">
    <property type="component" value="Unassembled WGS sequence"/>
</dbReference>
<keyword evidence="2" id="KW-0472">Membrane</keyword>
<evidence type="ECO:0008006" key="5">
    <source>
        <dbReference type="Google" id="ProtNLM"/>
    </source>
</evidence>
<dbReference type="Gene3D" id="6.20.210.10">
    <property type="entry name" value="Nin one binding (NOB1), Zn-ribbon-like"/>
    <property type="match status" value="1"/>
</dbReference>
<dbReference type="SUPFAM" id="SSF144206">
    <property type="entry name" value="NOB1 zinc finger-like"/>
    <property type="match status" value="1"/>
</dbReference>
<comment type="caution">
    <text evidence="3">The sequence shown here is derived from an EMBL/GenBank/DDBJ whole genome shotgun (WGS) entry which is preliminary data.</text>
</comment>
<evidence type="ECO:0000313" key="3">
    <source>
        <dbReference type="EMBL" id="MBC5770888.1"/>
    </source>
</evidence>
<name>A0A923S861_9FIRM</name>
<protein>
    <recommendedName>
        <fullName evidence="5">Rubredoxin-like domain-containing protein</fullName>
    </recommendedName>
</protein>
<feature type="transmembrane region" description="Helical" evidence="2">
    <location>
        <begin position="112"/>
        <end position="135"/>
    </location>
</feature>
<evidence type="ECO:0000256" key="1">
    <source>
        <dbReference type="SAM" id="MobiDB-lite"/>
    </source>
</evidence>
<keyword evidence="2" id="KW-1133">Transmembrane helix</keyword>
<evidence type="ECO:0000313" key="4">
    <source>
        <dbReference type="Proteomes" id="UP000620327"/>
    </source>
</evidence>
<sequence length="136" mass="15024">MRKVRCYECGKTYDYDTDDFCPKCGAFNQPPKSTTIDANGAVIRVDGINERGHAGSFVHEELHEENRERKRMGLSKGTRRTAAAAPQPSVQRTASRQSGRQSGKAQPAVGKLIFWIFAAIIGLNILSSLVGLLLMW</sequence>
<keyword evidence="4" id="KW-1185">Reference proteome</keyword>
<proteinExistence type="predicted"/>
<dbReference type="EMBL" id="JACOQI010000010">
    <property type="protein sequence ID" value="MBC5770888.1"/>
    <property type="molecule type" value="Genomic_DNA"/>
</dbReference>
<dbReference type="RefSeq" id="WP_187015114.1">
    <property type="nucleotide sequence ID" value="NZ_JACOQI010000010.1"/>
</dbReference>
<evidence type="ECO:0000256" key="2">
    <source>
        <dbReference type="SAM" id="Phobius"/>
    </source>
</evidence>
<feature type="compositionally biased region" description="Basic residues" evidence="1">
    <location>
        <begin position="69"/>
        <end position="79"/>
    </location>
</feature>
<dbReference type="AlphaFoldDB" id="A0A923S861"/>